<evidence type="ECO:0000256" key="1">
    <source>
        <dbReference type="ARBA" id="ARBA00009820"/>
    </source>
</evidence>
<dbReference type="SUPFAM" id="SSF51294">
    <property type="entry name" value="Hedgehog/intein (Hint) domain"/>
    <property type="match status" value="1"/>
</dbReference>
<dbReference type="OrthoDB" id="7314239at2"/>
<comment type="caution">
    <text evidence="3">The sequence shown here is derived from an EMBL/GenBank/DDBJ whole genome shotgun (WGS) entry which is preliminary data.</text>
</comment>
<dbReference type="EMBL" id="SACP01000001">
    <property type="protein sequence ID" value="RVU21643.1"/>
    <property type="molecule type" value="Genomic_DNA"/>
</dbReference>
<reference evidence="3 4" key="1">
    <citation type="submission" date="2019-01" db="EMBL/GenBank/DDBJ databases">
        <authorList>
            <person name="Chen W.-M."/>
        </authorList>
    </citation>
    <scope>NUCLEOTIDE SEQUENCE [LARGE SCALE GENOMIC DNA]</scope>
    <source>
        <strain evidence="3 4">TER-1</strain>
    </source>
</reference>
<evidence type="ECO:0000259" key="2">
    <source>
        <dbReference type="Pfam" id="PF13403"/>
    </source>
</evidence>
<dbReference type="InterPro" id="IPR036844">
    <property type="entry name" value="Hint_dom_sf"/>
</dbReference>
<keyword evidence="4" id="KW-1185">Reference proteome</keyword>
<dbReference type="PANTHER" id="PTHR36842">
    <property type="entry name" value="PROTEIN TOLB HOMOLOG"/>
    <property type="match status" value="1"/>
</dbReference>
<dbReference type="Pfam" id="PF13403">
    <property type="entry name" value="Hint_2"/>
    <property type="match status" value="1"/>
</dbReference>
<dbReference type="Proteomes" id="UP000286997">
    <property type="component" value="Unassembled WGS sequence"/>
</dbReference>
<dbReference type="InterPro" id="IPR011659">
    <property type="entry name" value="WD40"/>
</dbReference>
<feature type="domain" description="Hedgehog/Intein (Hint)" evidence="2">
    <location>
        <begin position="390"/>
        <end position="523"/>
    </location>
</feature>
<accession>A0A3S2YXL1</accession>
<dbReference type="SUPFAM" id="SSF82171">
    <property type="entry name" value="DPP6 N-terminal domain-like"/>
    <property type="match status" value="1"/>
</dbReference>
<organism evidence="3 4">
    <name type="scientific">Methylobacterium oryzihabitans</name>
    <dbReference type="NCBI Taxonomy" id="2499852"/>
    <lineage>
        <taxon>Bacteria</taxon>
        <taxon>Pseudomonadati</taxon>
        <taxon>Pseudomonadota</taxon>
        <taxon>Alphaproteobacteria</taxon>
        <taxon>Hyphomicrobiales</taxon>
        <taxon>Methylobacteriaceae</taxon>
        <taxon>Methylobacterium</taxon>
    </lineage>
</organism>
<name>A0A3S2YXL1_9HYPH</name>
<dbReference type="InterPro" id="IPR011042">
    <property type="entry name" value="6-blade_b-propeller_TolB-like"/>
</dbReference>
<sequence length="592" mass="61260">MAVIRVASAADGTSANGPSDYASFSADGTRIVFASPADNLVPDDTNGEADIFLKDLVTGAVTRVSTTASGDQANGSSIAPSLSADGTKVAFRSTADNLVAGDTNGARDVFVKDLNTGAVVRASVATDGTQGSLGSFNPVLSPDGSKVAFQSDVPNLVAGDTAEDLDLFVKNLTTGALTRVSTAALDPGSSLTWSSDGSKLAFSATRRDLPPGQPGNNSNVYVKDLGNGRLDLVSRDAGGRAGNGDSISPSFSADGTKIAFASIATSLVPGDTNNRADVFVKNLSTGSITRASIAGDGAQSNGGSVSPVLSPDGTKVAFSSDASNLVPGDTNGRTDVFVKDLTTGAITRLPGTETSAKTPLAVSGDGTRLAFLETEDATFRQDVFATDVAMCFVTGTRILTTRGAITVETLRIGDRVVTASGARRPVVWIGRRSLGEAGRPLPFDSQPVRIRAGAFGGGLPERDLFLSQGHPVLVGDHLVPVMCLVNGTSIARMPVETVMYWHVELDDHDLLLAEGLPAESYLDLGSRPWFSSSTLRLYDPDFVPAGSNGRCRPVALDGPVVEAERRRLDALFRAAYAAPAAWSAGETAWVEA</sequence>
<evidence type="ECO:0000313" key="4">
    <source>
        <dbReference type="Proteomes" id="UP000286997"/>
    </source>
</evidence>
<dbReference type="RefSeq" id="WP_127726885.1">
    <property type="nucleotide sequence ID" value="NZ_SACP01000001.1"/>
</dbReference>
<dbReference type="Gene3D" id="2.120.10.30">
    <property type="entry name" value="TolB, C-terminal domain"/>
    <property type="match status" value="2"/>
</dbReference>
<dbReference type="InterPro" id="IPR028992">
    <property type="entry name" value="Hedgehog/Intein_dom"/>
</dbReference>
<dbReference type="Pfam" id="PF07676">
    <property type="entry name" value="PD40"/>
    <property type="match status" value="6"/>
</dbReference>
<dbReference type="AlphaFoldDB" id="A0A3S2YXL1"/>
<evidence type="ECO:0000313" key="3">
    <source>
        <dbReference type="EMBL" id="RVU21643.1"/>
    </source>
</evidence>
<dbReference type="PANTHER" id="PTHR36842:SF1">
    <property type="entry name" value="PROTEIN TOLB"/>
    <property type="match status" value="1"/>
</dbReference>
<gene>
    <name evidence="3" type="ORF">EOE48_00880</name>
</gene>
<protein>
    <recommendedName>
        <fullName evidence="2">Hedgehog/Intein (Hint) domain-containing protein</fullName>
    </recommendedName>
</protein>
<proteinExistence type="inferred from homology"/>
<comment type="similarity">
    <text evidence="1">Belongs to the TolB family.</text>
</comment>